<feature type="region of interest" description="Disordered" evidence="5">
    <location>
        <begin position="98"/>
        <end position="122"/>
    </location>
</feature>
<name>A0A557RHV8_9GAMM</name>
<dbReference type="EMBL" id="VMKP01000003">
    <property type="protein sequence ID" value="TVO64714.1"/>
    <property type="molecule type" value="Genomic_DNA"/>
</dbReference>
<dbReference type="Proteomes" id="UP000316688">
    <property type="component" value="Unassembled WGS sequence"/>
</dbReference>
<evidence type="ECO:0000259" key="6">
    <source>
        <dbReference type="Pfam" id="PF03888"/>
    </source>
</evidence>
<proteinExistence type="inferred from homology"/>
<dbReference type="Pfam" id="PF03888">
    <property type="entry name" value="MucB_RseB"/>
    <property type="match status" value="1"/>
</dbReference>
<keyword evidence="4" id="KW-0574">Periplasm</keyword>
<dbReference type="PANTHER" id="PTHR38782:SF1">
    <property type="entry name" value="SIGMA-E FACTOR REGULATORY PROTEIN RSEB"/>
    <property type="match status" value="1"/>
</dbReference>
<evidence type="ECO:0000259" key="7">
    <source>
        <dbReference type="Pfam" id="PF17188"/>
    </source>
</evidence>
<evidence type="ECO:0000313" key="8">
    <source>
        <dbReference type="EMBL" id="TVO64714.1"/>
    </source>
</evidence>
<feature type="domain" description="MucB/RseB C-terminal" evidence="7">
    <location>
        <begin position="378"/>
        <end position="469"/>
    </location>
</feature>
<evidence type="ECO:0000256" key="1">
    <source>
        <dbReference type="ARBA" id="ARBA00004418"/>
    </source>
</evidence>
<keyword evidence="3" id="KW-0732">Signal</keyword>
<feature type="domain" description="MucB/RseB N-terminal" evidence="6">
    <location>
        <begin position="175"/>
        <end position="351"/>
    </location>
</feature>
<feature type="region of interest" description="Disordered" evidence="5">
    <location>
        <begin position="1"/>
        <end position="33"/>
    </location>
</feature>
<gene>
    <name evidence="8" type="ORF">FPL11_08715</name>
</gene>
<protein>
    <recommendedName>
        <fullName evidence="10">Transcriptional regulator</fullName>
    </recommendedName>
</protein>
<comment type="similarity">
    <text evidence="2">Belongs to the RseB family.</text>
</comment>
<feature type="compositionally biased region" description="Polar residues" evidence="5">
    <location>
        <begin position="98"/>
        <end position="118"/>
    </location>
</feature>
<accession>A0A557RHV8</accession>
<dbReference type="InterPro" id="IPR005588">
    <property type="entry name" value="MucB_RseB"/>
</dbReference>
<evidence type="ECO:0008006" key="10">
    <source>
        <dbReference type="Google" id="ProtNLM"/>
    </source>
</evidence>
<sequence length="480" mass="53059">MSPVSRGWRIGCAGSSRQSPPTKRTTPWPKPIGDGLRSWSSRWRGWPSRRVSRWGWWSPGRCSPRPRRRHPRLPPCRSRRNPPTAVFRGWAVLQRPGRTTTSTHRCDVSSSPISSITMTRPRPGPLAGLWSRRESSVMTANADPSWRRGRRRGATGLLALALLLATPAAAETPRSASGWLEHASDAMGRHSFVADVIYEQGAHVEALRLWRDASVADGSRERLMSLSGPPREILRTPTTTTYISPTAAPHPRQRYANRSLRLPDPDAIDRLDQSYTLNLEGQGRVAQRAAQRLRVIPQDDLRYGYALWLDQQTGIVLRADILEPGGWPVERFMVVELNRREAMDPSLLDPVLADEGATFERATRGNAAADQDGPVHGDWSLTDPPPGFTRQADRTQALPGYERPVRHLVFSDGIASVSVYIKQSEAAEALQGAMSMGGVNIHARTHDGVQILVVGQVPAITVERMANAMVRSSQPNATGQ</sequence>
<organism evidence="8 9">
    <name type="scientific">Spiribacter aquaticus</name>
    <dbReference type="NCBI Taxonomy" id="1935996"/>
    <lineage>
        <taxon>Bacteria</taxon>
        <taxon>Pseudomonadati</taxon>
        <taxon>Pseudomonadota</taxon>
        <taxon>Gammaproteobacteria</taxon>
        <taxon>Chromatiales</taxon>
        <taxon>Ectothiorhodospiraceae</taxon>
        <taxon>Spiribacter</taxon>
    </lineage>
</organism>
<dbReference type="Pfam" id="PF17188">
    <property type="entry name" value="MucB_RseB_C"/>
    <property type="match status" value="1"/>
</dbReference>
<reference evidence="8 9" key="1">
    <citation type="submission" date="2019-07" db="EMBL/GenBank/DDBJ databases">
        <title>Reclasification of Spiribacter aquaticus.</title>
        <authorList>
            <person name="Leon M.J."/>
            <person name="Sanchez-Porro C."/>
            <person name="Ventosa A."/>
        </authorList>
    </citation>
    <scope>NUCLEOTIDE SEQUENCE [LARGE SCALE GENOMIC DNA]</scope>
    <source>
        <strain evidence="8 9">SP30</strain>
    </source>
</reference>
<evidence type="ECO:0000313" key="9">
    <source>
        <dbReference type="Proteomes" id="UP000316688"/>
    </source>
</evidence>
<dbReference type="AlphaFoldDB" id="A0A557RHV8"/>
<evidence type="ECO:0000256" key="4">
    <source>
        <dbReference type="ARBA" id="ARBA00022764"/>
    </source>
</evidence>
<dbReference type="GO" id="GO:0030288">
    <property type="term" value="C:outer membrane-bounded periplasmic space"/>
    <property type="evidence" value="ECO:0007669"/>
    <property type="project" value="TreeGrafter"/>
</dbReference>
<dbReference type="Gene3D" id="3.30.200.100">
    <property type="entry name" value="MucB/RseB, C-terminal domain"/>
    <property type="match status" value="1"/>
</dbReference>
<dbReference type="PANTHER" id="PTHR38782">
    <property type="match status" value="1"/>
</dbReference>
<dbReference type="Gene3D" id="2.50.20.10">
    <property type="entry name" value="Lipoprotein localisation LolA/LolB/LppX"/>
    <property type="match status" value="1"/>
</dbReference>
<dbReference type="GO" id="GO:0032885">
    <property type="term" value="P:regulation of polysaccharide biosynthetic process"/>
    <property type="evidence" value="ECO:0007669"/>
    <property type="project" value="TreeGrafter"/>
</dbReference>
<dbReference type="InterPro" id="IPR033434">
    <property type="entry name" value="MucB/RseB_N"/>
</dbReference>
<evidence type="ECO:0000256" key="3">
    <source>
        <dbReference type="ARBA" id="ARBA00022729"/>
    </source>
</evidence>
<feature type="region of interest" description="Disordered" evidence="5">
    <location>
        <begin position="62"/>
        <end position="81"/>
    </location>
</feature>
<keyword evidence="9" id="KW-1185">Reference proteome</keyword>
<dbReference type="GO" id="GO:0045152">
    <property type="term" value="F:antisigma factor binding"/>
    <property type="evidence" value="ECO:0007669"/>
    <property type="project" value="TreeGrafter"/>
</dbReference>
<dbReference type="InterPro" id="IPR033436">
    <property type="entry name" value="MucB/RseB_C"/>
</dbReference>
<comment type="caution">
    <text evidence="8">The sequence shown here is derived from an EMBL/GenBank/DDBJ whole genome shotgun (WGS) entry which is preliminary data.</text>
</comment>
<dbReference type="CDD" id="cd16327">
    <property type="entry name" value="RseB"/>
    <property type="match status" value="1"/>
</dbReference>
<dbReference type="InterPro" id="IPR038484">
    <property type="entry name" value="MucB/RseB_C_sf"/>
</dbReference>
<evidence type="ECO:0000256" key="5">
    <source>
        <dbReference type="SAM" id="MobiDB-lite"/>
    </source>
</evidence>
<evidence type="ECO:0000256" key="2">
    <source>
        <dbReference type="ARBA" id="ARBA00008150"/>
    </source>
</evidence>
<comment type="subcellular location">
    <subcellularLocation>
        <location evidence="1">Periplasm</location>
    </subcellularLocation>
</comment>
<feature type="compositionally biased region" description="Basic residues" evidence="5">
    <location>
        <begin position="64"/>
        <end position="80"/>
    </location>
</feature>